<evidence type="ECO:0000313" key="6">
    <source>
        <dbReference type="EMBL" id="CAA2984389.1"/>
    </source>
</evidence>
<dbReference type="SUPFAM" id="SSF48056">
    <property type="entry name" value="Di-copper centre-containing domain"/>
    <property type="match status" value="1"/>
</dbReference>
<dbReference type="InterPro" id="IPR022740">
    <property type="entry name" value="Polyphenol_oxidase_C"/>
</dbReference>
<dbReference type="AlphaFoldDB" id="A0A8S0RZ39"/>
<sequence length="458" mass="52137">MKQDALEIVTNWYWKLELASCYNQQSLEDQHHNAEKIESEKCASWNGRTLGTANLVSASSPAFATPLAASYFTKCTKRTILNTSQPLDVDCYPPVAIEIIDYKLPPITKMRFRPTVHLVKEEYLAKYEKVVELMKAFPVDDPQNFMQQANVHCAYCNLTYEQVAAIDLAHFGNAQSIDTKQIISNNLTMMYNEMVRNVQNLKDFYGVRYNTGTQPDLLGQEWWSVDHTQCFTCALVNPQALERTWAIFTPVVESLCSSATIPTLIDFGIYGGSNYLRGSKTKDFVDSDWLNASYLFYDENAQLVCVKVADTLDNQKMGYEFQKADSPWLKNRPVARAKKSKIATTTAASTVFFRPKKSKSKKYKENEEELLVNEEIEVDTTKFMKFDVFVNDEDDNPSTLDRAESKTKIRLGLNEMLEDLDVEDDEKILISLVPKAGGDDITIDASRLSMLLECIFRL</sequence>
<dbReference type="EMBL" id="CACTIH010003762">
    <property type="protein sequence ID" value="CAA2984389.1"/>
    <property type="molecule type" value="Genomic_DNA"/>
</dbReference>
<protein>
    <submittedName>
        <fullName evidence="6">Polyphenol oxidase, chloroplastic-like</fullName>
    </submittedName>
</protein>
<keyword evidence="2" id="KW-0186">Copper</keyword>
<evidence type="ECO:0000259" key="5">
    <source>
        <dbReference type="Pfam" id="PF12143"/>
    </source>
</evidence>
<dbReference type="OrthoDB" id="6132182at2759"/>
<dbReference type="InterPro" id="IPR050316">
    <property type="entry name" value="Tyrosinase/Hemocyanin"/>
</dbReference>
<dbReference type="Pfam" id="PF12143">
    <property type="entry name" value="PPO1_KFDV"/>
    <property type="match status" value="1"/>
</dbReference>
<organism evidence="6 7">
    <name type="scientific">Olea europaea subsp. europaea</name>
    <dbReference type="NCBI Taxonomy" id="158383"/>
    <lineage>
        <taxon>Eukaryota</taxon>
        <taxon>Viridiplantae</taxon>
        <taxon>Streptophyta</taxon>
        <taxon>Embryophyta</taxon>
        <taxon>Tracheophyta</taxon>
        <taxon>Spermatophyta</taxon>
        <taxon>Magnoliopsida</taxon>
        <taxon>eudicotyledons</taxon>
        <taxon>Gunneridae</taxon>
        <taxon>Pentapetalae</taxon>
        <taxon>asterids</taxon>
        <taxon>lamiids</taxon>
        <taxon>Lamiales</taxon>
        <taxon>Oleaceae</taxon>
        <taxon>Oleeae</taxon>
        <taxon>Olea</taxon>
    </lineage>
</organism>
<evidence type="ECO:0000259" key="4">
    <source>
        <dbReference type="Pfam" id="PF12142"/>
    </source>
</evidence>
<evidence type="ECO:0000256" key="3">
    <source>
        <dbReference type="ARBA" id="ARBA00023157"/>
    </source>
</evidence>
<proteinExistence type="inferred from homology"/>
<reference evidence="6 7" key="1">
    <citation type="submission" date="2019-12" db="EMBL/GenBank/DDBJ databases">
        <authorList>
            <person name="Alioto T."/>
            <person name="Alioto T."/>
            <person name="Gomez Garrido J."/>
        </authorList>
    </citation>
    <scope>NUCLEOTIDE SEQUENCE [LARGE SCALE GENOMIC DNA]</scope>
</reference>
<name>A0A8S0RZ39_OLEEU</name>
<comment type="similarity">
    <text evidence="1">Belongs to the tyrosinase family.</text>
</comment>
<dbReference type="GO" id="GO:0004097">
    <property type="term" value="F:catechol oxidase activity"/>
    <property type="evidence" value="ECO:0007669"/>
    <property type="project" value="InterPro"/>
</dbReference>
<evidence type="ECO:0000313" key="7">
    <source>
        <dbReference type="Proteomes" id="UP000594638"/>
    </source>
</evidence>
<evidence type="ECO:0000256" key="1">
    <source>
        <dbReference type="ARBA" id="ARBA00009928"/>
    </source>
</evidence>
<feature type="domain" description="Polyphenol oxidase C-terminal" evidence="5">
    <location>
        <begin position="347"/>
        <end position="447"/>
    </location>
</feature>
<dbReference type="PANTHER" id="PTHR11474">
    <property type="entry name" value="TYROSINASE FAMILY MEMBER"/>
    <property type="match status" value="1"/>
</dbReference>
<dbReference type="Gene3D" id="1.10.1280.10">
    <property type="entry name" value="Di-copper center containing domain from catechol oxidase"/>
    <property type="match status" value="2"/>
</dbReference>
<dbReference type="PANTHER" id="PTHR11474:SF95">
    <property type="entry name" value="POLYPHENOL OXIDASE, CHLOROPLASTIC-LIKE"/>
    <property type="match status" value="1"/>
</dbReference>
<dbReference type="Proteomes" id="UP000594638">
    <property type="component" value="Unassembled WGS sequence"/>
</dbReference>
<keyword evidence="7" id="KW-1185">Reference proteome</keyword>
<dbReference type="InterPro" id="IPR022739">
    <property type="entry name" value="Polyphenol_oxidase_cen"/>
</dbReference>
<gene>
    <name evidence="6" type="ORF">OLEA9_A037447</name>
</gene>
<dbReference type="Pfam" id="PF12142">
    <property type="entry name" value="PPO1_DWL"/>
    <property type="match status" value="1"/>
</dbReference>
<accession>A0A8S0RZ39</accession>
<evidence type="ECO:0000256" key="2">
    <source>
        <dbReference type="ARBA" id="ARBA00023008"/>
    </source>
</evidence>
<feature type="domain" description="Polyphenol oxidase central" evidence="4">
    <location>
        <begin position="283"/>
        <end position="333"/>
    </location>
</feature>
<dbReference type="Gramene" id="OE9A037447T1">
    <property type="protein sequence ID" value="OE9A037447C1"/>
    <property type="gene ID" value="OE9A037447"/>
</dbReference>
<keyword evidence="3" id="KW-1015">Disulfide bond</keyword>
<dbReference type="InterPro" id="IPR008922">
    <property type="entry name" value="Di-copper_centre_dom_sf"/>
</dbReference>
<comment type="caution">
    <text evidence="6">The sequence shown here is derived from an EMBL/GenBank/DDBJ whole genome shotgun (WGS) entry which is preliminary data.</text>
</comment>